<organism evidence="11 12">
    <name type="scientific">Halolactibacillus alkaliphilus</name>
    <dbReference type="NCBI Taxonomy" id="442899"/>
    <lineage>
        <taxon>Bacteria</taxon>
        <taxon>Bacillati</taxon>
        <taxon>Bacillota</taxon>
        <taxon>Bacilli</taxon>
        <taxon>Bacillales</taxon>
        <taxon>Bacillaceae</taxon>
        <taxon>Halolactibacillus</taxon>
    </lineage>
</organism>
<evidence type="ECO:0000259" key="8">
    <source>
        <dbReference type="Pfam" id="PF00905"/>
    </source>
</evidence>
<dbReference type="SUPFAM" id="SSF56519">
    <property type="entry name" value="Penicillin binding protein dimerisation domain"/>
    <property type="match status" value="1"/>
</dbReference>
<dbReference type="STRING" id="442899.SAMN05720591_11841"/>
<dbReference type="Proteomes" id="UP000321400">
    <property type="component" value="Unassembled WGS sequence"/>
</dbReference>
<dbReference type="OrthoDB" id="9766847at2"/>
<sequence length="688" mass="76141">MMKMKKMFGLVFLSFLLLFGCQSEEKDVQKHPLDDLESFISAWEAFGFSEMGPITQINESKTDVTDIAARYQEVYEQLGTDEVTVEIIYAPEVIRDEEDKDEAIDTADYTYTLAVTQTTMIGDYSFETDITLTPVIETTEEEERVTGYAVLWDEGLIIPPLVGGGEIKQITTEAIRGNIFDRNGDALAINGEMREIGIDTGRFVSRATELEFISKALSIPVAQIEAVLAQSWVQDGLFIPIKRVSVTEEETLNQLNEIPSVLSMATYGRVYPEGEKMSHLIGHVGTVTEEDLEKDEEGLYKPDDVIGKRGLEAAFEERLRGTDGIRLVVDSNGNRTGIIEQEPTDGENLHLTIDKQVQATIFDQFTDGDSGHAAAIDPHTGETLALVSYPSFDPTLFTEGMSQDTYQALIDDPLTPLLNRFQSTYSPGSSFKPITAMVGLNTQTFTPSDTLEIEGYTYNQPSFGNYNVRRVSLSDGPVDLHDALVRSDNIFFARQALAIGAERFLETSQLLGFNNTDYTFSYPIRRSQIVTDDAIPNDVLLADTGYGQGEVLMSSHHLALSYTPLFNEGAMLQPRLLQSESKQTLSENILTQEDIAAIKEALFDVVHGERGTAKIAQNDTVSLSGKTGTAELKSSPTSESQQENGWFVGYDKDETYVIALMVESVESKGGSRYPTEKVTNAFINLFSN</sequence>
<dbReference type="GO" id="GO:0046677">
    <property type="term" value="P:response to antibiotic"/>
    <property type="evidence" value="ECO:0007669"/>
    <property type="project" value="InterPro"/>
</dbReference>
<evidence type="ECO:0000256" key="4">
    <source>
        <dbReference type="ARBA" id="ARBA00012448"/>
    </source>
</evidence>
<dbReference type="EC" id="3.4.16.4" evidence="4"/>
<feature type="domain" description="NTF2-like N-terminal transpeptidase" evidence="10">
    <location>
        <begin position="32"/>
        <end position="162"/>
    </location>
</feature>
<comment type="subcellular location">
    <subcellularLocation>
        <location evidence="1">Membrane</location>
    </subcellularLocation>
</comment>
<proteinExistence type="inferred from homology"/>
<dbReference type="PANTHER" id="PTHR30627">
    <property type="entry name" value="PEPTIDOGLYCAN D,D-TRANSPEPTIDASE"/>
    <property type="match status" value="1"/>
</dbReference>
<keyword evidence="12" id="KW-1185">Reference proteome</keyword>
<dbReference type="InterPro" id="IPR050515">
    <property type="entry name" value="Beta-lactam/transpept"/>
</dbReference>
<evidence type="ECO:0000256" key="2">
    <source>
        <dbReference type="ARBA" id="ARBA00004752"/>
    </source>
</evidence>
<dbReference type="InterPro" id="IPR032710">
    <property type="entry name" value="NTF2-like_dom_sf"/>
</dbReference>
<dbReference type="PANTHER" id="PTHR30627:SF25">
    <property type="entry name" value="PENICILLIN-BINDING PROTEIN 3"/>
    <property type="match status" value="1"/>
</dbReference>
<comment type="catalytic activity">
    <reaction evidence="6">
        <text>Preferential cleavage: (Ac)2-L-Lys-D-Ala-|-D-Ala. Also transpeptidation of peptidyl-alanyl moieties that are N-acyl substituents of D-alanine.</text>
        <dbReference type="EC" id="3.4.16.4"/>
    </reaction>
</comment>
<dbReference type="Gene3D" id="3.30.1390.30">
    <property type="entry name" value="Penicillin-binding protein 2a, domain 3"/>
    <property type="match status" value="1"/>
</dbReference>
<keyword evidence="7" id="KW-0732">Signal</keyword>
<keyword evidence="5" id="KW-0472">Membrane</keyword>
<evidence type="ECO:0000256" key="1">
    <source>
        <dbReference type="ARBA" id="ARBA00004370"/>
    </source>
</evidence>
<dbReference type="InterPro" id="IPR007887">
    <property type="entry name" value="MecA_N"/>
</dbReference>
<evidence type="ECO:0000256" key="5">
    <source>
        <dbReference type="ARBA" id="ARBA00023136"/>
    </source>
</evidence>
<dbReference type="InterPro" id="IPR005311">
    <property type="entry name" value="PBP_dimer"/>
</dbReference>
<dbReference type="GO" id="GO:0005886">
    <property type="term" value="C:plasma membrane"/>
    <property type="evidence" value="ECO:0007669"/>
    <property type="project" value="TreeGrafter"/>
</dbReference>
<dbReference type="Gene3D" id="3.10.450.100">
    <property type="entry name" value="NTF2-like, domain 1"/>
    <property type="match status" value="1"/>
</dbReference>
<evidence type="ECO:0000256" key="6">
    <source>
        <dbReference type="ARBA" id="ARBA00034000"/>
    </source>
</evidence>
<dbReference type="Gene3D" id="3.40.710.10">
    <property type="entry name" value="DD-peptidase/beta-lactamase superfamily"/>
    <property type="match status" value="1"/>
</dbReference>
<feature type="signal peptide" evidence="7">
    <location>
        <begin position="1"/>
        <end position="25"/>
    </location>
</feature>
<comment type="pathway">
    <text evidence="2">Cell wall biogenesis; peptidoglycan biosynthesis.</text>
</comment>
<evidence type="ECO:0000313" key="11">
    <source>
        <dbReference type="EMBL" id="GEN57076.1"/>
    </source>
</evidence>
<dbReference type="EMBL" id="BJYE01000018">
    <property type="protein sequence ID" value="GEN57076.1"/>
    <property type="molecule type" value="Genomic_DNA"/>
</dbReference>
<accession>A0A511X2A5</accession>
<dbReference type="SUPFAM" id="SSF56601">
    <property type="entry name" value="beta-lactamase/transpeptidase-like"/>
    <property type="match status" value="1"/>
</dbReference>
<gene>
    <name evidence="11" type="primary">pbpC</name>
    <name evidence="11" type="ORF">HAL01_15400</name>
</gene>
<dbReference type="GO" id="GO:0009002">
    <property type="term" value="F:serine-type D-Ala-D-Ala carboxypeptidase activity"/>
    <property type="evidence" value="ECO:0007669"/>
    <property type="project" value="UniProtKB-EC"/>
</dbReference>
<dbReference type="GO" id="GO:0009252">
    <property type="term" value="P:peptidoglycan biosynthetic process"/>
    <property type="evidence" value="ECO:0007669"/>
    <property type="project" value="UniProtKB-UniPathway"/>
</dbReference>
<protein>
    <recommendedName>
        <fullName evidence="4">serine-type D-Ala-D-Ala carboxypeptidase</fullName>
        <ecNumber evidence="4">3.4.16.4</ecNumber>
    </recommendedName>
</protein>
<feature type="chain" id="PRO_5021971227" description="serine-type D-Ala-D-Ala carboxypeptidase" evidence="7">
    <location>
        <begin position="26"/>
        <end position="688"/>
    </location>
</feature>
<dbReference type="InterPro" id="IPR001460">
    <property type="entry name" value="PCN-bd_Tpept"/>
</dbReference>
<evidence type="ECO:0000259" key="9">
    <source>
        <dbReference type="Pfam" id="PF03717"/>
    </source>
</evidence>
<evidence type="ECO:0000259" key="10">
    <source>
        <dbReference type="Pfam" id="PF05223"/>
    </source>
</evidence>
<comment type="caution">
    <text evidence="11">The sequence shown here is derived from an EMBL/GenBank/DDBJ whole genome shotgun (WGS) entry which is preliminary data.</text>
</comment>
<feature type="domain" description="Penicillin-binding protein dimerisation" evidence="9">
    <location>
        <begin position="172"/>
        <end position="336"/>
    </location>
</feature>
<dbReference type="GO" id="GO:0071555">
    <property type="term" value="P:cell wall organization"/>
    <property type="evidence" value="ECO:0007669"/>
    <property type="project" value="TreeGrafter"/>
</dbReference>
<name>A0A511X2A5_9BACI</name>
<dbReference type="Gene3D" id="3.90.1310.10">
    <property type="entry name" value="Penicillin-binding protein 2a (Domain 2)"/>
    <property type="match status" value="1"/>
</dbReference>
<feature type="domain" description="Penicillin-binding protein transpeptidase" evidence="8">
    <location>
        <begin position="373"/>
        <end position="676"/>
    </location>
</feature>
<dbReference type="Pfam" id="PF03717">
    <property type="entry name" value="PBP_dimer"/>
    <property type="match status" value="1"/>
</dbReference>
<evidence type="ECO:0000256" key="3">
    <source>
        <dbReference type="ARBA" id="ARBA00007171"/>
    </source>
</evidence>
<dbReference type="GO" id="GO:0008658">
    <property type="term" value="F:penicillin binding"/>
    <property type="evidence" value="ECO:0007669"/>
    <property type="project" value="InterPro"/>
</dbReference>
<dbReference type="InterPro" id="IPR012338">
    <property type="entry name" value="Beta-lactam/transpept-like"/>
</dbReference>
<dbReference type="UniPathway" id="UPA00219"/>
<evidence type="ECO:0000313" key="12">
    <source>
        <dbReference type="Proteomes" id="UP000321400"/>
    </source>
</evidence>
<dbReference type="AlphaFoldDB" id="A0A511X2A5"/>
<evidence type="ECO:0000256" key="7">
    <source>
        <dbReference type="SAM" id="SignalP"/>
    </source>
</evidence>
<dbReference type="InterPro" id="IPR036138">
    <property type="entry name" value="PBP_dimer_sf"/>
</dbReference>
<dbReference type="Pfam" id="PF00905">
    <property type="entry name" value="Transpeptidase"/>
    <property type="match status" value="1"/>
</dbReference>
<dbReference type="GO" id="GO:0071972">
    <property type="term" value="F:peptidoglycan L,D-transpeptidase activity"/>
    <property type="evidence" value="ECO:0007669"/>
    <property type="project" value="TreeGrafter"/>
</dbReference>
<dbReference type="PROSITE" id="PS51257">
    <property type="entry name" value="PROKAR_LIPOPROTEIN"/>
    <property type="match status" value="1"/>
</dbReference>
<comment type="similarity">
    <text evidence="3">Belongs to the transpeptidase family.</text>
</comment>
<dbReference type="Pfam" id="PF05223">
    <property type="entry name" value="MecA_N"/>
    <property type="match status" value="1"/>
</dbReference>
<dbReference type="SUPFAM" id="SSF54427">
    <property type="entry name" value="NTF2-like"/>
    <property type="match status" value="1"/>
</dbReference>
<reference evidence="11 12" key="1">
    <citation type="submission" date="2019-07" db="EMBL/GenBank/DDBJ databases">
        <title>Whole genome shotgun sequence of Halolactibacillus alkaliphilus NBRC 103919.</title>
        <authorList>
            <person name="Hosoyama A."/>
            <person name="Uohara A."/>
            <person name="Ohji S."/>
            <person name="Ichikawa N."/>
        </authorList>
    </citation>
    <scope>NUCLEOTIDE SEQUENCE [LARGE SCALE GENOMIC DNA]</scope>
    <source>
        <strain evidence="11 12">NBRC 103919</strain>
    </source>
</reference>